<gene>
    <name evidence="2" type="ORF">PSTT_01704</name>
</gene>
<dbReference type="EMBL" id="PKSL01000009">
    <property type="protein sequence ID" value="POW16121.1"/>
    <property type="molecule type" value="Genomic_DNA"/>
</dbReference>
<keyword evidence="3" id="KW-1185">Reference proteome</keyword>
<evidence type="ECO:0000313" key="2">
    <source>
        <dbReference type="EMBL" id="POW16121.1"/>
    </source>
</evidence>
<reference evidence="2" key="1">
    <citation type="submission" date="2017-12" db="EMBL/GenBank/DDBJ databases">
        <title>Gene loss provides genomic basis for host adaptation in cereal stripe rust fungi.</title>
        <authorList>
            <person name="Xia C."/>
        </authorList>
    </citation>
    <scope>NUCLEOTIDE SEQUENCE [LARGE SCALE GENOMIC DNA]</scope>
    <source>
        <strain evidence="2">93-210</strain>
    </source>
</reference>
<dbReference type="Proteomes" id="UP000239156">
    <property type="component" value="Unassembled WGS sequence"/>
</dbReference>
<proteinExistence type="predicted"/>
<comment type="caution">
    <text evidence="2">The sequence shown here is derived from an EMBL/GenBank/DDBJ whole genome shotgun (WGS) entry which is preliminary data.</text>
</comment>
<accession>A0A2S4W2W1</accession>
<dbReference type="AlphaFoldDB" id="A0A2S4W2W1"/>
<name>A0A2S4W2W1_9BASI</name>
<evidence type="ECO:0000313" key="3">
    <source>
        <dbReference type="Proteomes" id="UP000239156"/>
    </source>
</evidence>
<dbReference type="VEuPathDB" id="FungiDB:PSTT_01704"/>
<feature type="region of interest" description="Disordered" evidence="1">
    <location>
        <begin position="50"/>
        <end position="70"/>
    </location>
</feature>
<protein>
    <submittedName>
        <fullName evidence="2">Uncharacterized protein</fullName>
    </submittedName>
</protein>
<evidence type="ECO:0000256" key="1">
    <source>
        <dbReference type="SAM" id="MobiDB-lite"/>
    </source>
</evidence>
<sequence>MTRKEVSTFQEVTIPTVHKAKTAKPGETQAIKLRPMKSPLCPVDVVERRKGATTEDSNSLFGWDGPHGRI</sequence>
<organism evidence="2 3">
    <name type="scientific">Puccinia striiformis</name>
    <dbReference type="NCBI Taxonomy" id="27350"/>
    <lineage>
        <taxon>Eukaryota</taxon>
        <taxon>Fungi</taxon>
        <taxon>Dikarya</taxon>
        <taxon>Basidiomycota</taxon>
        <taxon>Pucciniomycotina</taxon>
        <taxon>Pucciniomycetes</taxon>
        <taxon>Pucciniales</taxon>
        <taxon>Pucciniaceae</taxon>
        <taxon>Puccinia</taxon>
    </lineage>
</organism>